<dbReference type="Pfam" id="PF13482">
    <property type="entry name" value="RNase_H_2"/>
    <property type="match status" value="1"/>
</dbReference>
<dbReference type="InterPro" id="IPR038720">
    <property type="entry name" value="YprB_RNase_H-like_dom"/>
</dbReference>
<dbReference type="Proteomes" id="UP001237737">
    <property type="component" value="Unassembled WGS sequence"/>
</dbReference>
<feature type="domain" description="YprB ribonuclease H-like" evidence="2">
    <location>
        <begin position="133"/>
        <end position="298"/>
    </location>
</feature>
<keyword evidence="4" id="KW-1185">Reference proteome</keyword>
<dbReference type="PANTHER" id="PTHR38462">
    <property type="entry name" value="EXONUCLEASE-LIKE PROTEIN"/>
    <property type="match status" value="1"/>
</dbReference>
<sequence>MSDLASKLAVLRRQAGIAAPQGSPARPAPTGSGVPGQAGQATAWWEPTVSAKGARDTPTRPPDLATLRRMAGVRERLAQPRAPLRAHTRDVPGDELSPGLRYLEQRFAWAEPPAELDLSFAKLTTARREQFLHFDTETTGLAGGTGTRAFMIGAADWHDGALRVRQLYITAMAAEAAMLREFARWIEPETVLVSYNGKSYDAPLLATRYRLARLPNPLPGRAHVDLLHPMRRRYRQVWENCKMQTAERKLLRIVREDDLPGSEAPRAWLTYLRGGSSANLVRVAEHNLQDVRSLSGLLVEAHGWAAMDGAAVSPPGYEK</sequence>
<organism evidence="3 4">
    <name type="scientific">Luteibacter jiangsuensis</name>
    <dbReference type="NCBI Taxonomy" id="637577"/>
    <lineage>
        <taxon>Bacteria</taxon>
        <taxon>Pseudomonadati</taxon>
        <taxon>Pseudomonadota</taxon>
        <taxon>Gammaproteobacteria</taxon>
        <taxon>Lysobacterales</taxon>
        <taxon>Rhodanobacteraceae</taxon>
        <taxon>Luteibacter</taxon>
    </lineage>
</organism>
<accession>A0ABT9SVP5</accession>
<evidence type="ECO:0000256" key="1">
    <source>
        <dbReference type="SAM" id="MobiDB-lite"/>
    </source>
</evidence>
<comment type="caution">
    <text evidence="3">The sequence shown here is derived from an EMBL/GenBank/DDBJ whole genome shotgun (WGS) entry which is preliminary data.</text>
</comment>
<reference evidence="3 4" key="1">
    <citation type="submission" date="2023-07" db="EMBL/GenBank/DDBJ databases">
        <title>Sorghum-associated microbial communities from plants grown in Nebraska, USA.</title>
        <authorList>
            <person name="Schachtman D."/>
        </authorList>
    </citation>
    <scope>NUCLEOTIDE SEQUENCE [LARGE SCALE GENOMIC DNA]</scope>
    <source>
        <strain evidence="3 4">CC60</strain>
    </source>
</reference>
<feature type="region of interest" description="Disordered" evidence="1">
    <location>
        <begin position="17"/>
        <end position="63"/>
    </location>
</feature>
<dbReference type="InterPro" id="IPR036397">
    <property type="entry name" value="RNaseH_sf"/>
</dbReference>
<name>A0ABT9SVP5_9GAMM</name>
<dbReference type="RefSeq" id="WP_430539297.1">
    <property type="nucleotide sequence ID" value="NZ_JAUSSK010000001.1"/>
</dbReference>
<dbReference type="Gene3D" id="3.30.420.10">
    <property type="entry name" value="Ribonuclease H-like superfamily/Ribonuclease H"/>
    <property type="match status" value="1"/>
</dbReference>
<proteinExistence type="predicted"/>
<dbReference type="EMBL" id="JAUSSK010000001">
    <property type="protein sequence ID" value="MDQ0008067.1"/>
    <property type="molecule type" value="Genomic_DNA"/>
</dbReference>
<protein>
    <submittedName>
        <fullName evidence="3">Uncharacterized protein YprB with RNaseH-like and TPR domain</fullName>
    </submittedName>
</protein>
<evidence type="ECO:0000259" key="2">
    <source>
        <dbReference type="Pfam" id="PF13482"/>
    </source>
</evidence>
<dbReference type="InterPro" id="IPR012337">
    <property type="entry name" value="RNaseH-like_sf"/>
</dbReference>
<evidence type="ECO:0000313" key="4">
    <source>
        <dbReference type="Proteomes" id="UP001237737"/>
    </source>
</evidence>
<evidence type="ECO:0000313" key="3">
    <source>
        <dbReference type="EMBL" id="MDQ0008067.1"/>
    </source>
</evidence>
<gene>
    <name evidence="3" type="ORF">J2T07_000226</name>
</gene>
<dbReference type="PANTHER" id="PTHR38462:SF1">
    <property type="entry name" value="YPRB RIBONUCLEASE H-LIKE DOMAIN-CONTAINING PROTEIN"/>
    <property type="match status" value="1"/>
</dbReference>
<dbReference type="SUPFAM" id="SSF53098">
    <property type="entry name" value="Ribonuclease H-like"/>
    <property type="match status" value="1"/>
</dbReference>